<dbReference type="Proteomes" id="UP001211688">
    <property type="component" value="Segment"/>
</dbReference>
<reference evidence="1" key="1">
    <citation type="submission" date="2022-11" db="EMBL/GenBank/DDBJ databases">
        <authorList>
            <person name="Jaryenneh J.D."/>
            <person name="Schoeniger J.S."/>
            <person name="Mageeney C.M."/>
        </authorList>
    </citation>
    <scope>NUCLEOTIDE SEQUENCE</scope>
</reference>
<evidence type="ECO:0000313" key="1">
    <source>
        <dbReference type="EMBL" id="WAX22388.1"/>
    </source>
</evidence>
<protein>
    <submittedName>
        <fullName evidence="1">Uncharacterized protein</fullName>
    </submittedName>
</protein>
<sequence length="154" mass="17310">MNDKLKTRLISYCRDNFLELNGVVHQLEHFLDLTPTVARAIVDYCDDRNLLLQGLVDELRGVASTRVVIPGGRRYGRAERRRLAAMCQEAFAEAYHDALNAVEGTGVCFIALSGNKVTVKDGRRLEHKPGEPIFLGYDPETELACYWSPNSIKN</sequence>
<proteinExistence type="predicted"/>
<keyword evidence="2" id="KW-1185">Reference proteome</keyword>
<dbReference type="GeneID" id="79412947"/>
<dbReference type="EMBL" id="OP882271">
    <property type="protein sequence ID" value="WAX22388.1"/>
    <property type="molecule type" value="Genomic_DNA"/>
</dbReference>
<name>A0A9Y1HTK8_9CAUD</name>
<dbReference type="RefSeq" id="YP_010719807.1">
    <property type="nucleotide sequence ID" value="NC_072502.1"/>
</dbReference>
<dbReference type="KEGG" id="vg:79412947"/>
<organism evidence="1 2">
    <name type="scientific">Pseudomonas phage MiCath</name>
    <dbReference type="NCBI Taxonomy" id="3003729"/>
    <lineage>
        <taxon>Viruses</taxon>
        <taxon>Duplodnaviria</taxon>
        <taxon>Heunggongvirae</taxon>
        <taxon>Uroviricota</taxon>
        <taxon>Caudoviricetes</taxon>
        <taxon>Queuovirinae</taxon>
        <taxon>Micathvirus</taxon>
        <taxon>Micathvirus micath</taxon>
    </lineage>
</organism>
<accession>A0A9Y1HTK8</accession>
<evidence type="ECO:0000313" key="2">
    <source>
        <dbReference type="Proteomes" id="UP001211688"/>
    </source>
</evidence>